<gene>
    <name evidence="2" type="ORF">E0H45_21625</name>
</gene>
<reference evidence="2 3" key="1">
    <citation type="submission" date="2019-02" db="EMBL/GenBank/DDBJ databases">
        <title>Kribbella capetownensis sp. nov. and Kribbella speibonae sp. nov., isolated from soil.</title>
        <authorList>
            <person name="Curtis S.M."/>
            <person name="Norton I."/>
            <person name="Everest G.J."/>
            <person name="Meyers P.R."/>
        </authorList>
    </citation>
    <scope>NUCLEOTIDE SEQUENCE [LARGE SCALE GENOMIC DNA]</scope>
    <source>
        <strain evidence="2 3">KCTC 29219</strain>
    </source>
</reference>
<keyword evidence="3" id="KW-1185">Reference proteome</keyword>
<accession>A0A4R0HBU7</accession>
<dbReference type="EMBL" id="SJJZ01000002">
    <property type="protein sequence ID" value="TCC08477.1"/>
    <property type="molecule type" value="Genomic_DNA"/>
</dbReference>
<evidence type="ECO:0000313" key="3">
    <source>
        <dbReference type="Proteomes" id="UP000292346"/>
    </source>
</evidence>
<feature type="compositionally biased region" description="Basic and acidic residues" evidence="1">
    <location>
        <begin position="36"/>
        <end position="47"/>
    </location>
</feature>
<feature type="compositionally biased region" description="Basic and acidic residues" evidence="1">
    <location>
        <begin position="1"/>
        <end position="14"/>
    </location>
</feature>
<dbReference type="Proteomes" id="UP000292346">
    <property type="component" value="Unassembled WGS sequence"/>
</dbReference>
<dbReference type="RefSeq" id="WP_131339947.1">
    <property type="nucleotide sequence ID" value="NZ_SJJZ01000002.1"/>
</dbReference>
<comment type="caution">
    <text evidence="2">The sequence shown here is derived from an EMBL/GenBank/DDBJ whole genome shotgun (WGS) entry which is preliminary data.</text>
</comment>
<feature type="region of interest" description="Disordered" evidence="1">
    <location>
        <begin position="1"/>
        <end position="73"/>
    </location>
</feature>
<organism evidence="2 3">
    <name type="scientific">Kribbella soli</name>
    <dbReference type="NCBI Taxonomy" id="1124743"/>
    <lineage>
        <taxon>Bacteria</taxon>
        <taxon>Bacillati</taxon>
        <taxon>Actinomycetota</taxon>
        <taxon>Actinomycetes</taxon>
        <taxon>Propionibacteriales</taxon>
        <taxon>Kribbellaceae</taxon>
        <taxon>Kribbella</taxon>
    </lineage>
</organism>
<evidence type="ECO:0000313" key="2">
    <source>
        <dbReference type="EMBL" id="TCC08477.1"/>
    </source>
</evidence>
<evidence type="ECO:0000256" key="1">
    <source>
        <dbReference type="SAM" id="MobiDB-lite"/>
    </source>
</evidence>
<name>A0A4R0HBU7_9ACTN</name>
<feature type="compositionally biased region" description="Basic and acidic residues" evidence="1">
    <location>
        <begin position="57"/>
        <end position="73"/>
    </location>
</feature>
<sequence length="73" mass="7876">MSDLENRRAQRDAQRSAASRRSSGPTAAEKALIRHLGVEAYKERHQAEPAPGTTGDEAGKSESEKPAGRSSDR</sequence>
<protein>
    <submittedName>
        <fullName evidence="2">Uncharacterized protein</fullName>
    </submittedName>
</protein>
<dbReference type="AlphaFoldDB" id="A0A4R0HBU7"/>
<proteinExistence type="predicted"/>